<gene>
    <name evidence="1" type="ORF">GCM10010251_92640</name>
</gene>
<organism evidence="1 2">
    <name type="scientific">Streptomyces aurantiogriseus</name>
    <dbReference type="NCBI Taxonomy" id="66870"/>
    <lineage>
        <taxon>Bacteria</taxon>
        <taxon>Bacillati</taxon>
        <taxon>Actinomycetota</taxon>
        <taxon>Actinomycetes</taxon>
        <taxon>Kitasatosporales</taxon>
        <taxon>Streptomycetaceae</taxon>
        <taxon>Streptomyces</taxon>
    </lineage>
</organism>
<reference evidence="1" key="2">
    <citation type="submission" date="2020-09" db="EMBL/GenBank/DDBJ databases">
        <authorList>
            <person name="Sun Q."/>
            <person name="Ohkuma M."/>
        </authorList>
    </citation>
    <scope>NUCLEOTIDE SEQUENCE</scope>
    <source>
        <strain evidence="1">JCM 4346</strain>
    </source>
</reference>
<protein>
    <submittedName>
        <fullName evidence="1">Uncharacterized protein</fullName>
    </submittedName>
</protein>
<proteinExistence type="predicted"/>
<reference evidence="1" key="1">
    <citation type="journal article" date="2014" name="Int. J. Syst. Evol. Microbiol.">
        <title>Complete genome sequence of Corynebacterium casei LMG S-19264T (=DSM 44701T), isolated from a smear-ripened cheese.</title>
        <authorList>
            <consortium name="US DOE Joint Genome Institute (JGI-PGF)"/>
            <person name="Walter F."/>
            <person name="Albersmeier A."/>
            <person name="Kalinowski J."/>
            <person name="Ruckert C."/>
        </authorList>
    </citation>
    <scope>NUCLEOTIDE SEQUENCE</scope>
    <source>
        <strain evidence="1">JCM 4346</strain>
    </source>
</reference>
<dbReference type="RefSeq" id="WP_189944069.1">
    <property type="nucleotide sequence ID" value="NZ_BMSX01000041.1"/>
</dbReference>
<keyword evidence="2" id="KW-1185">Reference proteome</keyword>
<name>A0A918KZZ1_9ACTN</name>
<dbReference type="Proteomes" id="UP000658320">
    <property type="component" value="Unassembled WGS sequence"/>
</dbReference>
<evidence type="ECO:0000313" key="1">
    <source>
        <dbReference type="EMBL" id="GGR61335.1"/>
    </source>
</evidence>
<accession>A0A918KZZ1</accession>
<evidence type="ECO:0000313" key="2">
    <source>
        <dbReference type="Proteomes" id="UP000658320"/>
    </source>
</evidence>
<dbReference type="AlphaFoldDB" id="A0A918KZZ1"/>
<dbReference type="EMBL" id="BMSX01000041">
    <property type="protein sequence ID" value="GGR61335.1"/>
    <property type="molecule type" value="Genomic_DNA"/>
</dbReference>
<comment type="caution">
    <text evidence="1">The sequence shown here is derived from an EMBL/GenBank/DDBJ whole genome shotgun (WGS) entry which is preliminary data.</text>
</comment>
<sequence length="62" mass="6822">MSVHYITTDRSERYHTGEDCPAFQAGRAGNAAQGIEPRPLVHLTPDEAQHVRQTPCPECCTA</sequence>